<name>A0ABU3J5Q7_9ACTN</name>
<gene>
    <name evidence="1" type="ORF">QNO05_11125</name>
</gene>
<reference evidence="1 2" key="1">
    <citation type="submission" date="2023-05" db="EMBL/GenBank/DDBJ databases">
        <title>Streptomyces fuscus sp. nov., a brown-black pigment producing actinomyces isolated from dry sand of Sea duck farm.</title>
        <authorList>
            <person name="Xie J."/>
            <person name="Shen N."/>
        </authorList>
    </citation>
    <scope>NUCLEOTIDE SEQUENCE [LARGE SCALE GENOMIC DNA]</scope>
    <source>
        <strain evidence="1 2">CGMCC 4.1883</strain>
    </source>
</reference>
<evidence type="ECO:0000313" key="1">
    <source>
        <dbReference type="EMBL" id="MDT6970392.1"/>
    </source>
</evidence>
<protein>
    <submittedName>
        <fullName evidence="1">Uncharacterized protein</fullName>
    </submittedName>
</protein>
<keyword evidence="2" id="KW-1185">Reference proteome</keyword>
<dbReference type="Proteomes" id="UP001257895">
    <property type="component" value="Unassembled WGS sequence"/>
</dbReference>
<evidence type="ECO:0000313" key="2">
    <source>
        <dbReference type="Proteomes" id="UP001257895"/>
    </source>
</evidence>
<comment type="caution">
    <text evidence="1">The sequence shown here is derived from an EMBL/GenBank/DDBJ whole genome shotgun (WGS) entry which is preliminary data.</text>
</comment>
<dbReference type="EMBL" id="JASKMB010000008">
    <property type="protein sequence ID" value="MDT6970392.1"/>
    <property type="molecule type" value="Genomic_DNA"/>
</dbReference>
<accession>A0ABU3J5Q7</accession>
<dbReference type="RefSeq" id="WP_346083084.1">
    <property type="nucleotide sequence ID" value="NZ_BAAAGV010000015.1"/>
</dbReference>
<sequence length="85" mass="10166">MRLTRKVIQELLNQNEGFERNTKFSGRNFTEYRRYRITGGELHIRVSGKTSWADSRFSDNYVASVDQTRRFLREYLEELNTDGLQ</sequence>
<organism evidence="1 2">
    <name type="scientific">Streptomyces thermocarboxydus</name>
    <dbReference type="NCBI Taxonomy" id="59299"/>
    <lineage>
        <taxon>Bacteria</taxon>
        <taxon>Bacillati</taxon>
        <taxon>Actinomycetota</taxon>
        <taxon>Actinomycetes</taxon>
        <taxon>Kitasatosporales</taxon>
        <taxon>Streptomycetaceae</taxon>
        <taxon>Streptomyces</taxon>
    </lineage>
</organism>
<proteinExistence type="predicted"/>